<gene>
    <name evidence="1" type="ORF">BRAFLDRAFT_69409</name>
</gene>
<name>C3ZKF0_BRAFL</name>
<evidence type="ECO:0000313" key="1">
    <source>
        <dbReference type="EMBL" id="EEN47049.1"/>
    </source>
</evidence>
<accession>C3ZKF0</accession>
<sequence>MTGAGPPPYLSVTGARDALSSGTGEPCHRRSSRHVRVGVCTPLFCMAQSAGALQPVTALVPGSFRGRKSACPGAVARTRPRVLASLSRRATLICPRTLTILSRRAILVCLRALTILAWCVTWPRTHTSLSRRCCTYPSAGARQPVLVCYMATDAHQPVPVCYMATDAHQPVPAPTEPSARTCRLSSRCFLRGETL</sequence>
<dbReference type="EMBL" id="GG666636">
    <property type="protein sequence ID" value="EEN47049.1"/>
    <property type="molecule type" value="Genomic_DNA"/>
</dbReference>
<dbReference type="InParanoid" id="C3ZKF0"/>
<proteinExistence type="predicted"/>
<organism>
    <name type="scientific">Branchiostoma floridae</name>
    <name type="common">Florida lancelet</name>
    <name type="synonym">Amphioxus</name>
    <dbReference type="NCBI Taxonomy" id="7739"/>
    <lineage>
        <taxon>Eukaryota</taxon>
        <taxon>Metazoa</taxon>
        <taxon>Chordata</taxon>
        <taxon>Cephalochordata</taxon>
        <taxon>Leptocardii</taxon>
        <taxon>Amphioxiformes</taxon>
        <taxon>Branchiostomatidae</taxon>
        <taxon>Branchiostoma</taxon>
    </lineage>
</organism>
<reference evidence="1" key="1">
    <citation type="journal article" date="2008" name="Nature">
        <title>The amphioxus genome and the evolution of the chordate karyotype.</title>
        <authorList>
            <consortium name="US DOE Joint Genome Institute (JGI-PGF)"/>
            <person name="Putnam N.H."/>
            <person name="Butts T."/>
            <person name="Ferrier D.E.K."/>
            <person name="Furlong R.F."/>
            <person name="Hellsten U."/>
            <person name="Kawashima T."/>
            <person name="Robinson-Rechavi M."/>
            <person name="Shoguchi E."/>
            <person name="Terry A."/>
            <person name="Yu J.-K."/>
            <person name="Benito-Gutierrez E.L."/>
            <person name="Dubchak I."/>
            <person name="Garcia-Fernandez J."/>
            <person name="Gibson-Brown J.J."/>
            <person name="Grigoriev I.V."/>
            <person name="Horton A.C."/>
            <person name="de Jong P.J."/>
            <person name="Jurka J."/>
            <person name="Kapitonov V.V."/>
            <person name="Kohara Y."/>
            <person name="Kuroki Y."/>
            <person name="Lindquist E."/>
            <person name="Lucas S."/>
            <person name="Osoegawa K."/>
            <person name="Pennacchio L.A."/>
            <person name="Salamov A.A."/>
            <person name="Satou Y."/>
            <person name="Sauka-Spengler T."/>
            <person name="Schmutz J."/>
            <person name="Shin-I T."/>
            <person name="Toyoda A."/>
            <person name="Bronner-Fraser M."/>
            <person name="Fujiyama A."/>
            <person name="Holland L.Z."/>
            <person name="Holland P.W.H."/>
            <person name="Satoh N."/>
            <person name="Rokhsar D.S."/>
        </authorList>
    </citation>
    <scope>NUCLEOTIDE SEQUENCE [LARGE SCALE GENOMIC DNA]</scope>
    <source>
        <strain evidence="1">S238N-H82</strain>
        <tissue evidence="1">Testes</tissue>
    </source>
</reference>
<dbReference type="AlphaFoldDB" id="C3ZKF0"/>
<protein>
    <submittedName>
        <fullName evidence="1">Uncharacterized protein</fullName>
    </submittedName>
</protein>